<sequence>MSKLNVGLTNIMTMTFILGVMADKIPRTGNIPLLGIYIIINLVIMILAIVVVTVITEIRQFAVPRLKLKKSSFSQKLETFLGTPIEYTCAVLLELLTTANFFVMIGYWFEDI</sequence>
<protein>
    <submittedName>
        <fullName evidence="3">Neur_chan_memb domain-containing protein</fullName>
    </submittedName>
</protein>
<proteinExistence type="predicted"/>
<dbReference type="STRING" id="1561998.A0A1I7TZL6"/>
<accession>A0A1I7TZL6</accession>
<dbReference type="SUPFAM" id="SSF90112">
    <property type="entry name" value="Neurotransmitter-gated ion-channel transmembrane pore"/>
    <property type="match status" value="1"/>
</dbReference>
<feature type="transmembrane region" description="Helical" evidence="1">
    <location>
        <begin position="6"/>
        <end position="22"/>
    </location>
</feature>
<feature type="transmembrane region" description="Helical" evidence="1">
    <location>
        <begin position="34"/>
        <end position="55"/>
    </location>
</feature>
<dbReference type="GO" id="GO:0016020">
    <property type="term" value="C:membrane"/>
    <property type="evidence" value="ECO:0007669"/>
    <property type="project" value="InterPro"/>
</dbReference>
<dbReference type="InterPro" id="IPR036719">
    <property type="entry name" value="Neuro-gated_channel_TM_sf"/>
</dbReference>
<dbReference type="AlphaFoldDB" id="A0A1I7TZL6"/>
<dbReference type="Gene3D" id="1.20.58.390">
    <property type="entry name" value="Neurotransmitter-gated ion-channel transmembrane domain"/>
    <property type="match status" value="1"/>
</dbReference>
<name>A0A1I7TZL6_9PELO</name>
<keyword evidence="2" id="KW-1185">Reference proteome</keyword>
<reference evidence="3" key="1">
    <citation type="submission" date="2016-11" db="UniProtKB">
        <authorList>
            <consortium name="WormBaseParasite"/>
        </authorList>
    </citation>
    <scope>IDENTIFICATION</scope>
</reference>
<dbReference type="eggNOG" id="KOG3645">
    <property type="taxonomic scope" value="Eukaryota"/>
</dbReference>
<dbReference type="InterPro" id="IPR038050">
    <property type="entry name" value="Neuro_actylchol_rec"/>
</dbReference>
<keyword evidence="1" id="KW-0472">Membrane</keyword>
<dbReference type="WBParaSite" id="Csp11.Scaffold629.g13383.t1">
    <property type="protein sequence ID" value="Csp11.Scaffold629.g13383.t1"/>
    <property type="gene ID" value="Csp11.Scaffold629.g13383"/>
</dbReference>
<evidence type="ECO:0000313" key="3">
    <source>
        <dbReference type="WBParaSite" id="Csp11.Scaffold629.g13383.t1"/>
    </source>
</evidence>
<organism evidence="2 3">
    <name type="scientific">Caenorhabditis tropicalis</name>
    <dbReference type="NCBI Taxonomy" id="1561998"/>
    <lineage>
        <taxon>Eukaryota</taxon>
        <taxon>Metazoa</taxon>
        <taxon>Ecdysozoa</taxon>
        <taxon>Nematoda</taxon>
        <taxon>Chromadorea</taxon>
        <taxon>Rhabditida</taxon>
        <taxon>Rhabditina</taxon>
        <taxon>Rhabditomorpha</taxon>
        <taxon>Rhabditoidea</taxon>
        <taxon>Rhabditidae</taxon>
        <taxon>Peloderinae</taxon>
        <taxon>Caenorhabditis</taxon>
    </lineage>
</organism>
<evidence type="ECO:0000256" key="1">
    <source>
        <dbReference type="SAM" id="Phobius"/>
    </source>
</evidence>
<dbReference type="GO" id="GO:0006811">
    <property type="term" value="P:monoatomic ion transport"/>
    <property type="evidence" value="ECO:0007669"/>
    <property type="project" value="InterPro"/>
</dbReference>
<keyword evidence="1" id="KW-1133">Transmembrane helix</keyword>
<dbReference type="Proteomes" id="UP000095282">
    <property type="component" value="Unplaced"/>
</dbReference>
<feature type="transmembrane region" description="Helical" evidence="1">
    <location>
        <begin position="85"/>
        <end position="109"/>
    </location>
</feature>
<evidence type="ECO:0000313" key="2">
    <source>
        <dbReference type="Proteomes" id="UP000095282"/>
    </source>
</evidence>
<keyword evidence="1" id="KW-0812">Transmembrane</keyword>